<keyword evidence="3" id="KW-1185">Reference proteome</keyword>
<feature type="region of interest" description="Disordered" evidence="1">
    <location>
        <begin position="1"/>
        <end position="22"/>
    </location>
</feature>
<sequence>MRGPGTVTFKERAGNPAPPHSLSVQVSPEVLEFLEQCTRPSSRATTSPKSGLAQGIATNQKAGNQLMAHSLYDVVKARSHEGSIHRTALGQSARYLLACYRLRLFHYSHVLLSCRAWLNLTEHLGAFTACGLQRVENSSWNILVVSKNRVLSLKSSRRLAVSTVD</sequence>
<accession>A0ABD0KTI3</accession>
<organism evidence="2 3">
    <name type="scientific">Batillaria attramentaria</name>
    <dbReference type="NCBI Taxonomy" id="370345"/>
    <lineage>
        <taxon>Eukaryota</taxon>
        <taxon>Metazoa</taxon>
        <taxon>Spiralia</taxon>
        <taxon>Lophotrochozoa</taxon>
        <taxon>Mollusca</taxon>
        <taxon>Gastropoda</taxon>
        <taxon>Caenogastropoda</taxon>
        <taxon>Sorbeoconcha</taxon>
        <taxon>Cerithioidea</taxon>
        <taxon>Batillariidae</taxon>
        <taxon>Batillaria</taxon>
    </lineage>
</organism>
<proteinExistence type="predicted"/>
<evidence type="ECO:0000256" key="1">
    <source>
        <dbReference type="SAM" id="MobiDB-lite"/>
    </source>
</evidence>
<protein>
    <submittedName>
        <fullName evidence="2">Uncharacterized protein</fullName>
    </submittedName>
</protein>
<dbReference type="EMBL" id="JACVVK020000126">
    <property type="protein sequence ID" value="KAK7490485.1"/>
    <property type="molecule type" value="Genomic_DNA"/>
</dbReference>
<gene>
    <name evidence="2" type="ORF">BaRGS_00018271</name>
</gene>
<reference evidence="2 3" key="1">
    <citation type="journal article" date="2023" name="Sci. Data">
        <title>Genome assembly of the Korean intertidal mud-creeper Batillaria attramentaria.</title>
        <authorList>
            <person name="Patra A.K."/>
            <person name="Ho P.T."/>
            <person name="Jun S."/>
            <person name="Lee S.J."/>
            <person name="Kim Y."/>
            <person name="Won Y.J."/>
        </authorList>
    </citation>
    <scope>NUCLEOTIDE SEQUENCE [LARGE SCALE GENOMIC DNA]</scope>
    <source>
        <strain evidence="2">Wonlab-2016</strain>
    </source>
</reference>
<name>A0ABD0KTI3_9CAEN</name>
<dbReference type="AlphaFoldDB" id="A0ABD0KTI3"/>
<dbReference type="Proteomes" id="UP001519460">
    <property type="component" value="Unassembled WGS sequence"/>
</dbReference>
<evidence type="ECO:0000313" key="2">
    <source>
        <dbReference type="EMBL" id="KAK7490485.1"/>
    </source>
</evidence>
<comment type="caution">
    <text evidence="2">The sequence shown here is derived from an EMBL/GenBank/DDBJ whole genome shotgun (WGS) entry which is preliminary data.</text>
</comment>
<evidence type="ECO:0000313" key="3">
    <source>
        <dbReference type="Proteomes" id="UP001519460"/>
    </source>
</evidence>